<keyword evidence="6" id="KW-0333">Golgi apparatus</keyword>
<comment type="similarity">
    <text evidence="2 6">Belongs to the ERGIC family.</text>
</comment>
<organism evidence="9 10">
    <name type="scientific">Protomyces lactucae-debilis</name>
    <dbReference type="NCBI Taxonomy" id="2754530"/>
    <lineage>
        <taxon>Eukaryota</taxon>
        <taxon>Fungi</taxon>
        <taxon>Dikarya</taxon>
        <taxon>Ascomycota</taxon>
        <taxon>Taphrinomycotina</taxon>
        <taxon>Taphrinomycetes</taxon>
        <taxon>Taphrinales</taxon>
        <taxon>Protomycetaceae</taxon>
        <taxon>Protomyces</taxon>
    </lineage>
</organism>
<keyword evidence="4 6" id="KW-1133">Transmembrane helix</keyword>
<dbReference type="Pfam" id="PF07970">
    <property type="entry name" value="COPIIcoated_ERV"/>
    <property type="match status" value="1"/>
</dbReference>
<evidence type="ECO:0000313" key="9">
    <source>
        <dbReference type="EMBL" id="ORY80318.1"/>
    </source>
</evidence>
<dbReference type="Proteomes" id="UP000193685">
    <property type="component" value="Unassembled WGS sequence"/>
</dbReference>
<keyword evidence="10" id="KW-1185">Reference proteome</keyword>
<comment type="subcellular location">
    <subcellularLocation>
        <location evidence="6">Endoplasmic reticulum membrane</location>
        <topology evidence="6">Multi-pass membrane protein</topology>
    </subcellularLocation>
    <subcellularLocation>
        <location evidence="6">Endoplasmic reticulum-Golgi intermediate compartment membrane</location>
        <topology evidence="6">Multi-pass membrane protein</topology>
    </subcellularLocation>
    <subcellularLocation>
        <location evidence="6">Golgi apparatus membrane</location>
        <topology evidence="6">Multi-pass membrane protein</topology>
    </subcellularLocation>
    <subcellularLocation>
        <location evidence="1">Membrane</location>
        <topology evidence="1">Multi-pass membrane protein</topology>
    </subcellularLocation>
</comment>
<evidence type="ECO:0000259" key="8">
    <source>
        <dbReference type="Pfam" id="PF13850"/>
    </source>
</evidence>
<protein>
    <recommendedName>
        <fullName evidence="6">Endoplasmic reticulum-Golgi intermediate compartment protein</fullName>
    </recommendedName>
</protein>
<evidence type="ECO:0000256" key="6">
    <source>
        <dbReference type="RuleBase" id="RU369013"/>
    </source>
</evidence>
<keyword evidence="6" id="KW-0931">ER-Golgi transport</keyword>
<dbReference type="InterPro" id="IPR012936">
    <property type="entry name" value="Erv_C"/>
</dbReference>
<dbReference type="GO" id="GO:0006888">
    <property type="term" value="P:endoplasmic reticulum to Golgi vesicle-mediated transport"/>
    <property type="evidence" value="ECO:0007669"/>
    <property type="project" value="UniProtKB-UniRule"/>
</dbReference>
<feature type="domain" description="Endoplasmic reticulum vesicle transporter N-terminal" evidence="8">
    <location>
        <begin position="5"/>
        <end position="94"/>
    </location>
</feature>
<dbReference type="Pfam" id="PF13850">
    <property type="entry name" value="ERGIC_N"/>
    <property type="match status" value="1"/>
</dbReference>
<dbReference type="GeneID" id="63787186"/>
<dbReference type="GO" id="GO:0030134">
    <property type="term" value="C:COPII-coated ER to Golgi transport vesicle"/>
    <property type="evidence" value="ECO:0007669"/>
    <property type="project" value="TreeGrafter"/>
</dbReference>
<dbReference type="RefSeq" id="XP_040724206.1">
    <property type="nucleotide sequence ID" value="XM_040870587.1"/>
</dbReference>
<accession>A0A1Y2F8S8</accession>
<dbReference type="PANTHER" id="PTHR10984">
    <property type="entry name" value="ENDOPLASMIC RETICULUM-GOLGI INTERMEDIATE COMPARTMENT PROTEIN"/>
    <property type="match status" value="1"/>
</dbReference>
<comment type="caution">
    <text evidence="9">The sequence shown here is derived from an EMBL/GenBank/DDBJ whole genome shotgun (WGS) entry which is preliminary data.</text>
</comment>
<comment type="function">
    <text evidence="6">Plays a role in transport between endoplasmic reticulum and Golgi.</text>
</comment>
<evidence type="ECO:0000256" key="5">
    <source>
        <dbReference type="ARBA" id="ARBA00023136"/>
    </source>
</evidence>
<dbReference type="EMBL" id="MCFI01000013">
    <property type="protein sequence ID" value="ORY80318.1"/>
    <property type="molecule type" value="Genomic_DNA"/>
</dbReference>
<sequence>MGRRLASLDYFEKVSKDAQVKTSTGGVVTLTSLVLIFMLLVSEWNAYRRIETHSELVVDTSRQARMAININITTPNIPCSMLSLDLMDSAGESQHNIHHDVVKLRLTEDGKVIEGELLQLGHKRDEVKHPAGYCGPCYGARPDNECCNTCEEVRDAYTTKGWSIDDYEAIAQCKEEHYKEALAEQAHEGCNVAGSLHVQKVLGNFHLAPGRSIKQPNGHEVHIHDVQQFLMDSTKHGFSHEIHHLSFGNLAAGQQRKQPLDGLIAKTDDSAHNYVYFLKCVATSVFRLGKKEALETMTYSVTAHDRSIYGGSDKNDKTHLHARGGIPGIFFSYDISPLKLIEREERGRFSSFLVGTLSLIGGVIAVGTFLDRAVEGVKRRKRE</sequence>
<dbReference type="GO" id="GO:0000139">
    <property type="term" value="C:Golgi membrane"/>
    <property type="evidence" value="ECO:0007669"/>
    <property type="project" value="UniProtKB-SubCell"/>
</dbReference>
<dbReference type="OMA" id="QRHEGCR"/>
<dbReference type="PANTHER" id="PTHR10984:SF25">
    <property type="entry name" value="ENDOPLASMIC RETICULUM-GOLGI INTERMEDIATE COMPARTMENT PROTEIN 3"/>
    <property type="match status" value="1"/>
</dbReference>
<keyword evidence="6" id="KW-0256">Endoplasmic reticulum</keyword>
<evidence type="ECO:0000259" key="7">
    <source>
        <dbReference type="Pfam" id="PF07970"/>
    </source>
</evidence>
<dbReference type="InterPro" id="IPR039542">
    <property type="entry name" value="Erv_N"/>
</dbReference>
<feature type="transmembrane region" description="Helical" evidence="6">
    <location>
        <begin position="20"/>
        <end position="41"/>
    </location>
</feature>
<keyword evidence="3 6" id="KW-0812">Transmembrane</keyword>
<name>A0A1Y2F8S8_PROLT</name>
<feature type="domain" description="Endoplasmic reticulum vesicle transporter C-terminal" evidence="7">
    <location>
        <begin position="137"/>
        <end position="371"/>
    </location>
</feature>
<dbReference type="GO" id="GO:0005789">
    <property type="term" value="C:endoplasmic reticulum membrane"/>
    <property type="evidence" value="ECO:0007669"/>
    <property type="project" value="UniProtKB-SubCell"/>
</dbReference>
<reference evidence="9 10" key="1">
    <citation type="submission" date="2016-07" db="EMBL/GenBank/DDBJ databases">
        <title>Pervasive Adenine N6-methylation of Active Genes in Fungi.</title>
        <authorList>
            <consortium name="DOE Joint Genome Institute"/>
            <person name="Mondo S.J."/>
            <person name="Dannebaum R.O."/>
            <person name="Kuo R.C."/>
            <person name="Labutti K."/>
            <person name="Haridas S."/>
            <person name="Kuo A."/>
            <person name="Salamov A."/>
            <person name="Ahrendt S.R."/>
            <person name="Lipzen A."/>
            <person name="Sullivan W."/>
            <person name="Andreopoulos W.B."/>
            <person name="Clum A."/>
            <person name="Lindquist E."/>
            <person name="Daum C."/>
            <person name="Ramamoorthy G.K."/>
            <person name="Gryganskyi A."/>
            <person name="Culley D."/>
            <person name="Magnuson J.K."/>
            <person name="James T.Y."/>
            <person name="O'Malley M.A."/>
            <person name="Stajich J.E."/>
            <person name="Spatafora J.W."/>
            <person name="Visel A."/>
            <person name="Grigoriev I.V."/>
        </authorList>
    </citation>
    <scope>NUCLEOTIDE SEQUENCE [LARGE SCALE GENOMIC DNA]</scope>
    <source>
        <strain evidence="9 10">12-1054</strain>
    </source>
</reference>
<dbReference type="GO" id="GO:0033116">
    <property type="term" value="C:endoplasmic reticulum-Golgi intermediate compartment membrane"/>
    <property type="evidence" value="ECO:0007669"/>
    <property type="project" value="UniProtKB-SubCell"/>
</dbReference>
<evidence type="ECO:0000256" key="2">
    <source>
        <dbReference type="ARBA" id="ARBA00005648"/>
    </source>
</evidence>
<gene>
    <name evidence="9" type="ORF">BCR37DRAFT_388063</name>
</gene>
<dbReference type="STRING" id="56484.A0A1Y2F8S8"/>
<evidence type="ECO:0000256" key="3">
    <source>
        <dbReference type="ARBA" id="ARBA00022692"/>
    </source>
</evidence>
<dbReference type="InterPro" id="IPR045888">
    <property type="entry name" value="Erv"/>
</dbReference>
<keyword evidence="5 6" id="KW-0472">Membrane</keyword>
<evidence type="ECO:0000313" key="10">
    <source>
        <dbReference type="Proteomes" id="UP000193685"/>
    </source>
</evidence>
<dbReference type="GO" id="GO:0006890">
    <property type="term" value="P:retrograde vesicle-mediated transport, Golgi to endoplasmic reticulum"/>
    <property type="evidence" value="ECO:0007669"/>
    <property type="project" value="TreeGrafter"/>
</dbReference>
<feature type="transmembrane region" description="Helical" evidence="6">
    <location>
        <begin position="349"/>
        <end position="370"/>
    </location>
</feature>
<dbReference type="OrthoDB" id="270930at2759"/>
<keyword evidence="6" id="KW-0813">Transport</keyword>
<proteinExistence type="inferred from homology"/>
<evidence type="ECO:0000256" key="4">
    <source>
        <dbReference type="ARBA" id="ARBA00022989"/>
    </source>
</evidence>
<evidence type="ECO:0000256" key="1">
    <source>
        <dbReference type="ARBA" id="ARBA00004141"/>
    </source>
</evidence>
<dbReference type="AlphaFoldDB" id="A0A1Y2F8S8"/>